<feature type="region of interest" description="Disordered" evidence="9">
    <location>
        <begin position="1"/>
        <end position="43"/>
    </location>
</feature>
<evidence type="ECO:0000256" key="8">
    <source>
        <dbReference type="ARBA" id="ARBA00031347"/>
    </source>
</evidence>
<dbReference type="OrthoDB" id="1661054at2759"/>
<evidence type="ECO:0000256" key="2">
    <source>
        <dbReference type="ARBA" id="ARBA00006419"/>
    </source>
</evidence>
<keyword evidence="11" id="KW-1185">Reference proteome</keyword>
<dbReference type="GO" id="GO:0015031">
    <property type="term" value="P:protein transport"/>
    <property type="evidence" value="ECO:0007669"/>
    <property type="project" value="UniProtKB-KW"/>
</dbReference>
<evidence type="ECO:0000256" key="6">
    <source>
        <dbReference type="ARBA" id="ARBA00023034"/>
    </source>
</evidence>
<comment type="similarity">
    <text evidence="2">Belongs to the COG8 family.</text>
</comment>
<evidence type="ECO:0000256" key="4">
    <source>
        <dbReference type="ARBA" id="ARBA00022448"/>
    </source>
</evidence>
<evidence type="ECO:0000256" key="5">
    <source>
        <dbReference type="ARBA" id="ARBA00022927"/>
    </source>
</evidence>
<dbReference type="GO" id="GO:0000139">
    <property type="term" value="C:Golgi membrane"/>
    <property type="evidence" value="ECO:0007669"/>
    <property type="project" value="UniProtKB-SubCell"/>
</dbReference>
<reference evidence="10" key="1">
    <citation type="journal article" date="2020" name="Fungal Divers.">
        <title>Resolving the Mortierellaceae phylogeny through synthesis of multi-gene phylogenetics and phylogenomics.</title>
        <authorList>
            <person name="Vandepol N."/>
            <person name="Liber J."/>
            <person name="Desiro A."/>
            <person name="Na H."/>
            <person name="Kennedy M."/>
            <person name="Barry K."/>
            <person name="Grigoriev I.V."/>
            <person name="Miller A.N."/>
            <person name="O'Donnell K."/>
            <person name="Stajich J.E."/>
            <person name="Bonito G."/>
        </authorList>
    </citation>
    <scope>NUCLEOTIDE SEQUENCE</scope>
    <source>
        <strain evidence="10">KOD1015</strain>
    </source>
</reference>
<evidence type="ECO:0000256" key="7">
    <source>
        <dbReference type="ARBA" id="ARBA00023136"/>
    </source>
</evidence>
<evidence type="ECO:0000256" key="3">
    <source>
        <dbReference type="ARBA" id="ARBA00020983"/>
    </source>
</evidence>
<protein>
    <recommendedName>
        <fullName evidence="3">Conserved oligomeric Golgi complex subunit 8</fullName>
    </recommendedName>
    <alternativeName>
        <fullName evidence="8">Component of oligomeric Golgi complex 8</fullName>
    </alternativeName>
</protein>
<dbReference type="PANTHER" id="PTHR21311:SF0">
    <property type="entry name" value="CONSERVED OLIGOMERIC GOLGI COMPLEX SUBUNIT 8"/>
    <property type="match status" value="1"/>
</dbReference>
<dbReference type="Pfam" id="PF04124">
    <property type="entry name" value="Dor1"/>
    <property type="match status" value="1"/>
</dbReference>
<feature type="non-terminal residue" evidence="10">
    <location>
        <position position="397"/>
    </location>
</feature>
<evidence type="ECO:0000313" key="10">
    <source>
        <dbReference type="EMBL" id="KAF9585204.1"/>
    </source>
</evidence>
<feature type="compositionally biased region" description="Low complexity" evidence="9">
    <location>
        <begin position="312"/>
        <end position="323"/>
    </location>
</feature>
<proteinExistence type="inferred from homology"/>
<dbReference type="Proteomes" id="UP000780801">
    <property type="component" value="Unassembled WGS sequence"/>
</dbReference>
<dbReference type="PANTHER" id="PTHR21311">
    <property type="entry name" value="CONSERVED OLIGOMERIC GOLGI COMPLEX COMPONENT 8"/>
    <property type="match status" value="1"/>
</dbReference>
<keyword evidence="5" id="KW-0653">Protein transport</keyword>
<feature type="compositionally biased region" description="Acidic residues" evidence="9">
    <location>
        <begin position="270"/>
        <end position="283"/>
    </location>
</feature>
<accession>A0A9P6KGZ6</accession>
<comment type="caution">
    <text evidence="10">The sequence shown here is derived from an EMBL/GenBank/DDBJ whole genome shotgun (WGS) entry which is preliminary data.</text>
</comment>
<organism evidence="10 11">
    <name type="scientific">Lunasporangiospora selenospora</name>
    <dbReference type="NCBI Taxonomy" id="979761"/>
    <lineage>
        <taxon>Eukaryota</taxon>
        <taxon>Fungi</taxon>
        <taxon>Fungi incertae sedis</taxon>
        <taxon>Mucoromycota</taxon>
        <taxon>Mortierellomycotina</taxon>
        <taxon>Mortierellomycetes</taxon>
        <taxon>Mortierellales</taxon>
        <taxon>Mortierellaceae</taxon>
        <taxon>Lunasporangiospora</taxon>
    </lineage>
</organism>
<keyword evidence="4" id="KW-0813">Transport</keyword>
<feature type="compositionally biased region" description="Basic and acidic residues" evidence="9">
    <location>
        <begin position="284"/>
        <end position="295"/>
    </location>
</feature>
<comment type="subcellular location">
    <subcellularLocation>
        <location evidence="1">Golgi apparatus membrane</location>
        <topology evidence="1">Peripheral membrane protein</topology>
    </subcellularLocation>
</comment>
<sequence>MATDMADQGHDMHAHFSPPPPGLSSTHPGTHPDVHPVPASSSHSDQDVLFDLILQRVPPPKQEMLSTSWSRDYLNRLTSLPARALQSEPEKLREEHQKVERDMSELAFRDYKAFILVKDCKQEVQTTFESLGQHLDRFQDSIPEFVETLSGCSARVAPLLEQQHVYGTILASHSQLLEVLEIPLLMETCVRNGYYSEALELAAHVQRLAYRYPGIGVIEDIETKVGQGKEMMLVQLLAQLREPIKLPVALRVVGFLRRIGSFKGQVKSFDDDDADDADDDEDEERGKNGNHRDKAGNSISSKGTGLERTRNSHSSSSSSGPRGSPHETGLEDETPLRMLFLKSRGQYMNQQLAKIVFHKGDSFGYIDVTRECLFDIMTYYKSIFSSLDQFMTGSSSS</sequence>
<evidence type="ECO:0000256" key="9">
    <source>
        <dbReference type="SAM" id="MobiDB-lite"/>
    </source>
</evidence>
<keyword evidence="7" id="KW-0472">Membrane</keyword>
<gene>
    <name evidence="10" type="primary">COG8</name>
    <name evidence="10" type="ORF">BGW38_003449</name>
</gene>
<evidence type="ECO:0000313" key="11">
    <source>
        <dbReference type="Proteomes" id="UP000780801"/>
    </source>
</evidence>
<dbReference type="AlphaFoldDB" id="A0A9P6KGZ6"/>
<dbReference type="InterPro" id="IPR016159">
    <property type="entry name" value="Cullin_repeat-like_dom_sf"/>
</dbReference>
<keyword evidence="6" id="KW-0333">Golgi apparatus</keyword>
<name>A0A9P6KGZ6_9FUNG</name>
<evidence type="ECO:0000256" key="1">
    <source>
        <dbReference type="ARBA" id="ARBA00004395"/>
    </source>
</evidence>
<dbReference type="SUPFAM" id="SSF74788">
    <property type="entry name" value="Cullin repeat-like"/>
    <property type="match status" value="1"/>
</dbReference>
<feature type="region of interest" description="Disordered" evidence="9">
    <location>
        <begin position="269"/>
        <end position="332"/>
    </location>
</feature>
<dbReference type="EMBL" id="JAABOA010000231">
    <property type="protein sequence ID" value="KAF9585204.1"/>
    <property type="molecule type" value="Genomic_DNA"/>
</dbReference>
<dbReference type="GO" id="GO:0006891">
    <property type="term" value="P:intra-Golgi vesicle-mediated transport"/>
    <property type="evidence" value="ECO:0007669"/>
    <property type="project" value="TreeGrafter"/>
</dbReference>
<dbReference type="GO" id="GO:0017119">
    <property type="term" value="C:Golgi transport complex"/>
    <property type="evidence" value="ECO:0007669"/>
    <property type="project" value="InterPro"/>
</dbReference>
<dbReference type="InterPro" id="IPR007255">
    <property type="entry name" value="COG8"/>
</dbReference>